<comment type="catalytic activity">
    <reaction evidence="13">
        <text>L-threonyl-[protein] + ATP = O-phospho-L-threonyl-[protein] + ADP + H(+)</text>
        <dbReference type="Rhea" id="RHEA:46608"/>
        <dbReference type="Rhea" id="RHEA-COMP:11060"/>
        <dbReference type="Rhea" id="RHEA-COMP:11605"/>
        <dbReference type="ChEBI" id="CHEBI:15378"/>
        <dbReference type="ChEBI" id="CHEBI:30013"/>
        <dbReference type="ChEBI" id="CHEBI:30616"/>
        <dbReference type="ChEBI" id="CHEBI:61977"/>
        <dbReference type="ChEBI" id="CHEBI:456216"/>
        <dbReference type="EC" id="2.7.11.1"/>
    </reaction>
</comment>
<evidence type="ECO:0000256" key="6">
    <source>
        <dbReference type="ARBA" id="ARBA00022729"/>
    </source>
</evidence>
<dbReference type="PROSITE" id="PS00107">
    <property type="entry name" value="PROTEIN_KINASE_ATP"/>
    <property type="match status" value="1"/>
</dbReference>
<keyword evidence="16" id="KW-0675">Receptor</keyword>
<evidence type="ECO:0000256" key="5">
    <source>
        <dbReference type="ARBA" id="ARBA00022679"/>
    </source>
</evidence>
<evidence type="ECO:0000256" key="7">
    <source>
        <dbReference type="ARBA" id="ARBA00022737"/>
    </source>
</evidence>
<proteinExistence type="predicted"/>
<keyword evidence="9 16" id="KW-0418">Kinase</keyword>
<dbReference type="GO" id="GO:0004674">
    <property type="term" value="F:protein serine/threonine kinase activity"/>
    <property type="evidence" value="ECO:0007669"/>
    <property type="project" value="UniProtKB-KW"/>
</dbReference>
<evidence type="ECO:0000256" key="15">
    <source>
        <dbReference type="PROSITE-ProRule" id="PRU10141"/>
    </source>
</evidence>
<keyword evidence="17" id="KW-1185">Reference proteome</keyword>
<comment type="caution">
    <text evidence="16">The sequence shown here is derived from an EMBL/GenBank/DDBJ whole genome shotgun (WGS) entry which is preliminary data.</text>
</comment>
<dbReference type="InterPro" id="IPR051420">
    <property type="entry name" value="Ser_Thr_Kinases_DiverseReg"/>
</dbReference>
<evidence type="ECO:0000256" key="14">
    <source>
        <dbReference type="ARBA" id="ARBA00048679"/>
    </source>
</evidence>
<keyword evidence="7" id="KW-0677">Repeat</keyword>
<dbReference type="GO" id="GO:0016020">
    <property type="term" value="C:membrane"/>
    <property type="evidence" value="ECO:0007669"/>
    <property type="project" value="UniProtKB-SubCell"/>
</dbReference>
<dbReference type="SUPFAM" id="SSF52058">
    <property type="entry name" value="L domain-like"/>
    <property type="match status" value="1"/>
</dbReference>
<keyword evidence="5" id="KW-0808">Transferase</keyword>
<accession>A0AAW0J818</accession>
<dbReference type="Gene3D" id="3.30.200.20">
    <property type="entry name" value="Phosphorylase Kinase, domain 1"/>
    <property type="match status" value="1"/>
</dbReference>
<evidence type="ECO:0000256" key="12">
    <source>
        <dbReference type="ARBA" id="ARBA00023180"/>
    </source>
</evidence>
<keyword evidence="4" id="KW-0433">Leucine-rich repeat</keyword>
<evidence type="ECO:0000256" key="9">
    <source>
        <dbReference type="ARBA" id="ARBA00022777"/>
    </source>
</evidence>
<dbReference type="InterPro" id="IPR017441">
    <property type="entry name" value="Protein_kinase_ATP_BS"/>
</dbReference>
<gene>
    <name evidence="16" type="primary">MIK2_73</name>
    <name evidence="16" type="ORF">CFP56_035984</name>
</gene>
<evidence type="ECO:0000256" key="8">
    <source>
        <dbReference type="ARBA" id="ARBA00022741"/>
    </source>
</evidence>
<dbReference type="InterPro" id="IPR032675">
    <property type="entry name" value="LRR_dom_sf"/>
</dbReference>
<evidence type="ECO:0000256" key="4">
    <source>
        <dbReference type="ARBA" id="ARBA00022614"/>
    </source>
</evidence>
<dbReference type="FunFam" id="3.80.10.10:FF:000041">
    <property type="entry name" value="LRR receptor-like serine/threonine-protein kinase ERECTA"/>
    <property type="match status" value="1"/>
</dbReference>
<dbReference type="SUPFAM" id="SSF56112">
    <property type="entry name" value="Protein kinase-like (PK-like)"/>
    <property type="match status" value="1"/>
</dbReference>
<dbReference type="AlphaFoldDB" id="A0AAW0J818"/>
<dbReference type="InterPro" id="IPR011009">
    <property type="entry name" value="Kinase-like_dom_sf"/>
</dbReference>
<evidence type="ECO:0000256" key="1">
    <source>
        <dbReference type="ARBA" id="ARBA00004370"/>
    </source>
</evidence>
<keyword evidence="12" id="KW-0325">Glycoprotein</keyword>
<evidence type="ECO:0000256" key="10">
    <source>
        <dbReference type="ARBA" id="ARBA00022840"/>
    </source>
</evidence>
<dbReference type="Proteomes" id="UP000237347">
    <property type="component" value="Unassembled WGS sequence"/>
</dbReference>
<comment type="catalytic activity">
    <reaction evidence="14">
        <text>L-seryl-[protein] + ATP = O-phospho-L-seryl-[protein] + ADP + H(+)</text>
        <dbReference type="Rhea" id="RHEA:17989"/>
        <dbReference type="Rhea" id="RHEA-COMP:9863"/>
        <dbReference type="Rhea" id="RHEA-COMP:11604"/>
        <dbReference type="ChEBI" id="CHEBI:15378"/>
        <dbReference type="ChEBI" id="CHEBI:29999"/>
        <dbReference type="ChEBI" id="CHEBI:30616"/>
        <dbReference type="ChEBI" id="CHEBI:83421"/>
        <dbReference type="ChEBI" id="CHEBI:456216"/>
        <dbReference type="EC" id="2.7.11.1"/>
    </reaction>
</comment>
<evidence type="ECO:0000256" key="13">
    <source>
        <dbReference type="ARBA" id="ARBA00047899"/>
    </source>
</evidence>
<dbReference type="GO" id="GO:0005524">
    <property type="term" value="F:ATP binding"/>
    <property type="evidence" value="ECO:0007669"/>
    <property type="project" value="UniProtKB-UniRule"/>
</dbReference>
<keyword evidence="8 15" id="KW-0547">Nucleotide-binding</keyword>
<comment type="subcellular location">
    <subcellularLocation>
        <location evidence="1">Membrane</location>
    </subcellularLocation>
</comment>
<evidence type="ECO:0000313" key="16">
    <source>
        <dbReference type="EMBL" id="KAK7822917.1"/>
    </source>
</evidence>
<keyword evidence="3" id="KW-0723">Serine/threonine-protein kinase</keyword>
<dbReference type="Gene3D" id="3.80.10.10">
    <property type="entry name" value="Ribonuclease Inhibitor"/>
    <property type="match status" value="1"/>
</dbReference>
<keyword evidence="10 15" id="KW-0067">ATP-binding</keyword>
<keyword evidence="6" id="KW-0732">Signal</keyword>
<dbReference type="PANTHER" id="PTHR48005:SF16">
    <property type="entry name" value="MDIS1-INTERACTING RECEPTOR LIKE KINASE 2-LIKE ISOFORM X1"/>
    <property type="match status" value="1"/>
</dbReference>
<dbReference type="EMBL" id="PKMF04000650">
    <property type="protein sequence ID" value="KAK7822917.1"/>
    <property type="molecule type" value="Genomic_DNA"/>
</dbReference>
<dbReference type="PANTHER" id="PTHR48005">
    <property type="entry name" value="LEUCINE RICH REPEAT KINASE 2"/>
    <property type="match status" value="1"/>
</dbReference>
<protein>
    <recommendedName>
        <fullName evidence="2">non-specific serine/threonine protein kinase</fullName>
        <ecNumber evidence="2">2.7.11.1</ecNumber>
    </recommendedName>
</protein>
<name>A0AAW0J818_QUESU</name>
<feature type="non-terminal residue" evidence="16">
    <location>
        <position position="1"/>
    </location>
</feature>
<dbReference type="EC" id="2.7.11.1" evidence="2"/>
<evidence type="ECO:0000256" key="2">
    <source>
        <dbReference type="ARBA" id="ARBA00012513"/>
    </source>
</evidence>
<keyword evidence="11" id="KW-0472">Membrane</keyword>
<organism evidence="16 17">
    <name type="scientific">Quercus suber</name>
    <name type="common">Cork oak</name>
    <dbReference type="NCBI Taxonomy" id="58331"/>
    <lineage>
        <taxon>Eukaryota</taxon>
        <taxon>Viridiplantae</taxon>
        <taxon>Streptophyta</taxon>
        <taxon>Embryophyta</taxon>
        <taxon>Tracheophyta</taxon>
        <taxon>Spermatophyta</taxon>
        <taxon>Magnoliopsida</taxon>
        <taxon>eudicotyledons</taxon>
        <taxon>Gunneridae</taxon>
        <taxon>Pentapetalae</taxon>
        <taxon>rosids</taxon>
        <taxon>fabids</taxon>
        <taxon>Fagales</taxon>
        <taxon>Fagaceae</taxon>
        <taxon>Quercus</taxon>
    </lineage>
</organism>
<evidence type="ECO:0000313" key="17">
    <source>
        <dbReference type="Proteomes" id="UP000237347"/>
    </source>
</evidence>
<dbReference type="Pfam" id="PF00560">
    <property type="entry name" value="LRR_1"/>
    <property type="match status" value="4"/>
</dbReference>
<evidence type="ECO:0000256" key="11">
    <source>
        <dbReference type="ARBA" id="ARBA00023136"/>
    </source>
</evidence>
<feature type="binding site" evidence="15">
    <location>
        <position position="256"/>
    </location>
    <ligand>
        <name>ATP</name>
        <dbReference type="ChEBI" id="CHEBI:30616"/>
    </ligand>
</feature>
<reference evidence="16 17" key="1">
    <citation type="journal article" date="2018" name="Sci. Data">
        <title>The draft genome sequence of cork oak.</title>
        <authorList>
            <person name="Ramos A.M."/>
            <person name="Usie A."/>
            <person name="Barbosa P."/>
            <person name="Barros P.M."/>
            <person name="Capote T."/>
            <person name="Chaves I."/>
            <person name="Simoes F."/>
            <person name="Abreu I."/>
            <person name="Carrasquinho I."/>
            <person name="Faro C."/>
            <person name="Guimaraes J.B."/>
            <person name="Mendonca D."/>
            <person name="Nobrega F."/>
            <person name="Rodrigues L."/>
            <person name="Saibo N.J.M."/>
            <person name="Varela M.C."/>
            <person name="Egas C."/>
            <person name="Matos J."/>
            <person name="Miguel C.M."/>
            <person name="Oliveira M.M."/>
            <person name="Ricardo C.P."/>
            <person name="Goncalves S."/>
        </authorList>
    </citation>
    <scope>NUCLEOTIDE SEQUENCE [LARGE SCALE GENOMIC DNA]</scope>
    <source>
        <strain evidence="17">cv. HL8</strain>
    </source>
</reference>
<sequence length="263" mass="29603">HKKLQDLDLSFNGISGFIVSEIRLLTNLSYFFLDSNHINGSIPLEIGNMKSLIELNLGNNKIVGQIPSTLAYRSLLNSLFLSHNYLTRTVPSGIRDLSFLIYVNLSYNNLTGNIRLFLINKAQFNLSYNFLEGRILESQIFSKIMHSNDFFGNKDLCGDIKGFTHCPPTSQTMLQVKILVPLTIFFAILLIGKTQPETRSAKNGDMFSIWNYDGKITYEEIIKVIEDFDIRYCIGTGGYGSVYKAQFPSGKVVALKKTSSLRG</sequence>
<evidence type="ECO:0000256" key="3">
    <source>
        <dbReference type="ARBA" id="ARBA00022527"/>
    </source>
</evidence>
<dbReference type="InterPro" id="IPR001611">
    <property type="entry name" value="Leu-rich_rpt"/>
</dbReference>